<proteinExistence type="predicted"/>
<protein>
    <submittedName>
        <fullName evidence="1">Uncharacterized protein</fullName>
    </submittedName>
</protein>
<keyword evidence="2" id="KW-1185">Reference proteome</keyword>
<evidence type="ECO:0000313" key="2">
    <source>
        <dbReference type="Proteomes" id="UP001319921"/>
    </source>
</evidence>
<dbReference type="KEGG" id="scas:SACC_18320"/>
<gene>
    <name evidence="1" type="ORF">SACC_18320</name>
</gene>
<accession>A0AAQ4CSN4</accession>
<name>A0AAQ4CSN4_9CREN</name>
<dbReference type="Proteomes" id="UP001319921">
    <property type="component" value="Chromosome"/>
</dbReference>
<dbReference type="AlphaFoldDB" id="A0AAQ4CSN4"/>
<evidence type="ECO:0000313" key="1">
    <source>
        <dbReference type="EMBL" id="BDB98815.1"/>
    </source>
</evidence>
<dbReference type="EMBL" id="AP025226">
    <property type="protein sequence ID" value="BDB98815.1"/>
    <property type="molecule type" value="Genomic_DNA"/>
</dbReference>
<sequence>MHKKLQDYLIDFINIKENETLIVRDDCEILKKLMSILLALGQKEVEIKNCEELIVKKHL</sequence>
<reference evidence="1 2" key="1">
    <citation type="journal article" date="2022" name="Microbiol. Resour. Announc.">
        <title>Complete Genome Sequence of the Hyperthermophilic and Acidophilic Archaeon Saccharolobus caldissimus Strain HS-3T.</title>
        <authorList>
            <person name="Sakai H.D."/>
            <person name="Kurosawa N."/>
        </authorList>
    </citation>
    <scope>NUCLEOTIDE SEQUENCE [LARGE SCALE GENOMIC DNA]</scope>
    <source>
        <strain evidence="1 2">JCM32116</strain>
    </source>
</reference>
<organism evidence="1 2">
    <name type="scientific">Saccharolobus caldissimus</name>
    <dbReference type="NCBI Taxonomy" id="1702097"/>
    <lineage>
        <taxon>Archaea</taxon>
        <taxon>Thermoproteota</taxon>
        <taxon>Thermoprotei</taxon>
        <taxon>Sulfolobales</taxon>
        <taxon>Sulfolobaceae</taxon>
        <taxon>Saccharolobus</taxon>
    </lineage>
</organism>